<dbReference type="PANTHER" id="PTHR42885">
    <property type="entry name" value="HISTIDINOL-PHOSPHATE AMINOTRANSFERASE-RELATED"/>
    <property type="match status" value="1"/>
</dbReference>
<dbReference type="InterPro" id="IPR015421">
    <property type="entry name" value="PyrdxlP-dep_Trfase_major"/>
</dbReference>
<name>A0A848CVQ1_ANEAE</name>
<comment type="pathway">
    <text evidence="3">Cofactor biosynthesis; adenosylcobalamin biosynthesis.</text>
</comment>
<dbReference type="UniPathway" id="UPA00148"/>
<protein>
    <recommendedName>
        <fullName evidence="4">threonine-phosphate decarboxylase</fullName>
        <ecNumber evidence="4">4.1.1.81</ecNumber>
    </recommendedName>
    <alternativeName>
        <fullName evidence="8">L-threonine-O-3-phosphate decarboxylase</fullName>
    </alternativeName>
</protein>
<dbReference type="InterPro" id="IPR004839">
    <property type="entry name" value="Aminotransferase_I/II_large"/>
</dbReference>
<evidence type="ECO:0000256" key="4">
    <source>
        <dbReference type="ARBA" id="ARBA00012285"/>
    </source>
</evidence>
<evidence type="ECO:0000256" key="7">
    <source>
        <dbReference type="ARBA" id="ARBA00023239"/>
    </source>
</evidence>
<comment type="catalytic activity">
    <reaction evidence="9">
        <text>O-phospho-L-threonine + H(+) = (R)-1-aminopropan-2-yl phosphate + CO2</text>
        <dbReference type="Rhea" id="RHEA:11492"/>
        <dbReference type="ChEBI" id="CHEBI:15378"/>
        <dbReference type="ChEBI" id="CHEBI:16526"/>
        <dbReference type="ChEBI" id="CHEBI:58563"/>
        <dbReference type="ChEBI" id="CHEBI:58675"/>
        <dbReference type="EC" id="4.1.1.81"/>
    </reaction>
</comment>
<evidence type="ECO:0000256" key="3">
    <source>
        <dbReference type="ARBA" id="ARBA00004953"/>
    </source>
</evidence>
<evidence type="ECO:0000256" key="2">
    <source>
        <dbReference type="ARBA" id="ARBA00003444"/>
    </source>
</evidence>
<dbReference type="Gene3D" id="3.90.1150.10">
    <property type="entry name" value="Aspartate Aminotransferase, domain 1"/>
    <property type="match status" value="1"/>
</dbReference>
<gene>
    <name evidence="11" type="ORF">HF838_09580</name>
</gene>
<accession>A0A848CVQ1</accession>
<sequence>MSRLEKFGHGGDLLTASALFNVEPEQLLDFSANINPLGPPEGVLEAIENAKNNIVHYPDPAHRKFLCALARKYAVPEEMLLVGNGAAECMALVLLALAPTAVGVIYPSFVEYTQLAQQYGAEVIGCVGREETGFLPVEEELGLLLDKVDILFIGHPNNPTGLMYSHETLSRLAVQAQEKDAYLVVDEAFIDFLPEENQPTLLKHLASYPHVILLRSLTKFYAIPGLRLGFAAAHPDVIARMKGKQVPWSVNCFALAAGEACCAAGEYEAATRRLIADERVYLHSRLSKDLRFRVWPGQANFLLIRLPEGQTAEAVQDGLGRRGIMIRNCAMYPGLTARDFRIAVRSREENNRLLRALAEMMGESIEERKKT</sequence>
<dbReference type="InterPro" id="IPR005860">
    <property type="entry name" value="CobD"/>
</dbReference>
<dbReference type="Proteomes" id="UP000561326">
    <property type="component" value="Unassembled WGS sequence"/>
</dbReference>
<dbReference type="EMBL" id="JABAGO010000014">
    <property type="protein sequence ID" value="NME98509.1"/>
    <property type="molecule type" value="Genomic_DNA"/>
</dbReference>
<comment type="caution">
    <text evidence="11">The sequence shown here is derived from an EMBL/GenBank/DDBJ whole genome shotgun (WGS) entry which is preliminary data.</text>
</comment>
<keyword evidence="5" id="KW-0169">Cobalamin biosynthesis</keyword>
<dbReference type="EC" id="4.1.1.81" evidence="4"/>
<reference evidence="11 12" key="1">
    <citation type="submission" date="2020-04" db="EMBL/GenBank/DDBJ databases">
        <authorList>
            <person name="Hitch T.C.A."/>
            <person name="Wylensek D."/>
            <person name="Clavel T."/>
        </authorList>
    </citation>
    <scope>NUCLEOTIDE SEQUENCE [LARGE SCALE GENOMIC DNA]</scope>
    <source>
        <strain evidence="11 12">WB01_D5_05</strain>
    </source>
</reference>
<dbReference type="PROSITE" id="PS00105">
    <property type="entry name" value="AA_TRANSFER_CLASS_1"/>
    <property type="match status" value="1"/>
</dbReference>
<dbReference type="NCBIfam" id="TIGR01140">
    <property type="entry name" value="L_thr_O3P_dcar"/>
    <property type="match status" value="1"/>
</dbReference>
<dbReference type="RefSeq" id="WP_168975127.1">
    <property type="nucleotide sequence ID" value="NZ_JABAGO010000014.1"/>
</dbReference>
<keyword evidence="7 11" id="KW-0456">Lyase</keyword>
<dbReference type="SUPFAM" id="SSF53383">
    <property type="entry name" value="PLP-dependent transferases"/>
    <property type="match status" value="1"/>
</dbReference>
<dbReference type="GO" id="GO:0048472">
    <property type="term" value="F:threonine-phosphate decarboxylase activity"/>
    <property type="evidence" value="ECO:0007669"/>
    <property type="project" value="UniProtKB-EC"/>
</dbReference>
<comment type="cofactor">
    <cofactor evidence="1">
        <name>pyridoxal 5'-phosphate</name>
        <dbReference type="ChEBI" id="CHEBI:597326"/>
    </cofactor>
</comment>
<dbReference type="InterPro" id="IPR015424">
    <property type="entry name" value="PyrdxlP-dep_Trfase"/>
</dbReference>
<evidence type="ECO:0000256" key="6">
    <source>
        <dbReference type="ARBA" id="ARBA00022898"/>
    </source>
</evidence>
<evidence type="ECO:0000313" key="11">
    <source>
        <dbReference type="EMBL" id="NME98509.1"/>
    </source>
</evidence>
<evidence type="ECO:0000256" key="9">
    <source>
        <dbReference type="ARBA" id="ARBA00048531"/>
    </source>
</evidence>
<dbReference type="GO" id="GO:0030170">
    <property type="term" value="F:pyridoxal phosphate binding"/>
    <property type="evidence" value="ECO:0007669"/>
    <property type="project" value="InterPro"/>
</dbReference>
<dbReference type="InterPro" id="IPR015422">
    <property type="entry name" value="PyrdxlP-dep_Trfase_small"/>
</dbReference>
<evidence type="ECO:0000313" key="12">
    <source>
        <dbReference type="Proteomes" id="UP000561326"/>
    </source>
</evidence>
<dbReference type="Gene3D" id="3.40.640.10">
    <property type="entry name" value="Type I PLP-dependent aspartate aminotransferase-like (Major domain)"/>
    <property type="match status" value="1"/>
</dbReference>
<evidence type="ECO:0000256" key="8">
    <source>
        <dbReference type="ARBA" id="ARBA00029996"/>
    </source>
</evidence>
<evidence type="ECO:0000259" key="10">
    <source>
        <dbReference type="Pfam" id="PF00155"/>
    </source>
</evidence>
<feature type="domain" description="Aminotransferase class I/classII large" evidence="10">
    <location>
        <begin position="26"/>
        <end position="357"/>
    </location>
</feature>
<comment type="function">
    <text evidence="2">Decarboxylates L-threonine-O-3-phosphate to yield (R)-1-amino-2-propanol O-2-phosphate, the precursor for the linkage between the nucleotide loop and the corrin ring in cobalamin.</text>
</comment>
<dbReference type="Pfam" id="PF00155">
    <property type="entry name" value="Aminotran_1_2"/>
    <property type="match status" value="1"/>
</dbReference>
<dbReference type="CDD" id="cd00609">
    <property type="entry name" value="AAT_like"/>
    <property type="match status" value="1"/>
</dbReference>
<dbReference type="InterPro" id="IPR004838">
    <property type="entry name" value="NHTrfase_class1_PyrdxlP-BS"/>
</dbReference>
<proteinExistence type="predicted"/>
<evidence type="ECO:0000256" key="5">
    <source>
        <dbReference type="ARBA" id="ARBA00022573"/>
    </source>
</evidence>
<dbReference type="GO" id="GO:0009236">
    <property type="term" value="P:cobalamin biosynthetic process"/>
    <property type="evidence" value="ECO:0007669"/>
    <property type="project" value="UniProtKB-UniPathway"/>
</dbReference>
<dbReference type="AlphaFoldDB" id="A0A848CVQ1"/>
<organism evidence="11 12">
    <name type="scientific">Aneurinibacillus aneurinilyticus</name>
    <name type="common">Bacillus aneurinolyticus</name>
    <dbReference type="NCBI Taxonomy" id="1391"/>
    <lineage>
        <taxon>Bacteria</taxon>
        <taxon>Bacillati</taxon>
        <taxon>Bacillota</taxon>
        <taxon>Bacilli</taxon>
        <taxon>Bacillales</taxon>
        <taxon>Paenibacillaceae</taxon>
        <taxon>Aneurinibacillus group</taxon>
        <taxon>Aneurinibacillus</taxon>
    </lineage>
</organism>
<dbReference type="PANTHER" id="PTHR42885:SF1">
    <property type="entry name" value="THREONINE-PHOSPHATE DECARBOXYLASE"/>
    <property type="match status" value="1"/>
</dbReference>
<evidence type="ECO:0000256" key="1">
    <source>
        <dbReference type="ARBA" id="ARBA00001933"/>
    </source>
</evidence>
<keyword evidence="6" id="KW-0663">Pyridoxal phosphate</keyword>